<dbReference type="EMBL" id="MHCL01000003">
    <property type="protein sequence ID" value="OGY22458.1"/>
    <property type="molecule type" value="Genomic_DNA"/>
</dbReference>
<evidence type="ECO:0000313" key="4">
    <source>
        <dbReference type="Proteomes" id="UP000176723"/>
    </source>
</evidence>
<gene>
    <name evidence="3" type="ORF">A3A65_04875</name>
</gene>
<feature type="domain" description="Glycosyltransferase 2-like" evidence="2">
    <location>
        <begin position="15"/>
        <end position="165"/>
    </location>
</feature>
<accession>A0A1G1W464</accession>
<dbReference type="AlphaFoldDB" id="A0A1G1W464"/>
<protein>
    <recommendedName>
        <fullName evidence="2">Glycosyltransferase 2-like domain-containing protein</fullName>
    </recommendedName>
</protein>
<proteinExistence type="predicted"/>
<dbReference type="CDD" id="cd00761">
    <property type="entry name" value="Glyco_tranf_GTA_type"/>
    <property type="match status" value="1"/>
</dbReference>
<comment type="caution">
    <text evidence="3">The sequence shown here is derived from an EMBL/GenBank/DDBJ whole genome shotgun (WGS) entry which is preliminary data.</text>
</comment>
<evidence type="ECO:0000256" key="1">
    <source>
        <dbReference type="SAM" id="Phobius"/>
    </source>
</evidence>
<keyword evidence="1" id="KW-0472">Membrane</keyword>
<keyword evidence="1" id="KW-0812">Transmembrane</keyword>
<dbReference type="InterPro" id="IPR029044">
    <property type="entry name" value="Nucleotide-diphossugar_trans"/>
</dbReference>
<dbReference type="SUPFAM" id="SSF53448">
    <property type="entry name" value="Nucleotide-diphospho-sugar transferases"/>
    <property type="match status" value="1"/>
</dbReference>
<feature type="transmembrane region" description="Helical" evidence="1">
    <location>
        <begin position="262"/>
        <end position="281"/>
    </location>
</feature>
<evidence type="ECO:0000313" key="3">
    <source>
        <dbReference type="EMBL" id="OGY22458.1"/>
    </source>
</evidence>
<organism evidence="3 4">
    <name type="scientific">Candidatus Chisholmbacteria bacterium RIFCSPLOWO2_01_FULL_49_14</name>
    <dbReference type="NCBI Taxonomy" id="1797593"/>
    <lineage>
        <taxon>Bacteria</taxon>
        <taxon>Candidatus Chisholmiibacteriota</taxon>
    </lineage>
</organism>
<reference evidence="3 4" key="1">
    <citation type="journal article" date="2016" name="Nat. Commun.">
        <title>Thousands of microbial genomes shed light on interconnected biogeochemical processes in an aquifer system.</title>
        <authorList>
            <person name="Anantharaman K."/>
            <person name="Brown C.T."/>
            <person name="Hug L.A."/>
            <person name="Sharon I."/>
            <person name="Castelle C.J."/>
            <person name="Probst A.J."/>
            <person name="Thomas B.C."/>
            <person name="Singh A."/>
            <person name="Wilkins M.J."/>
            <person name="Karaoz U."/>
            <person name="Brodie E.L."/>
            <person name="Williams K.H."/>
            <person name="Hubbard S.S."/>
            <person name="Banfield J.F."/>
        </authorList>
    </citation>
    <scope>NUCLEOTIDE SEQUENCE [LARGE SCALE GENOMIC DNA]</scope>
</reference>
<dbReference type="Gene3D" id="3.90.550.10">
    <property type="entry name" value="Spore Coat Polysaccharide Biosynthesis Protein SpsA, Chain A"/>
    <property type="match status" value="1"/>
</dbReference>
<dbReference type="STRING" id="1797593.A3A65_04875"/>
<keyword evidence="1" id="KW-1133">Transmembrane helix</keyword>
<dbReference type="Pfam" id="PF00535">
    <property type="entry name" value="Glycos_transf_2"/>
    <property type="match status" value="1"/>
</dbReference>
<evidence type="ECO:0000259" key="2">
    <source>
        <dbReference type="Pfam" id="PF00535"/>
    </source>
</evidence>
<name>A0A1G1W464_9BACT</name>
<sequence length="303" mass="35178">MKSLKNKTKYLTLTVGITTCYGGESILETVKSIRASQNIGKFRFIIVADRNPISESVKEALKKYDVELIENKEEGSQFKKKKQILKLCNTDLIVFTNDDVLFGHDTLSTVVEEFQNNNKVTLVSVKNLPMKTDSLVERSINVGTNIVNRIADGWNNGDNYLSMIGRFEATRTKWINRYFELKDDVVSSDQYIYFENKKHGGVYKYLPFVSVNFRNPQSLNEHLRKSSRFQHAKTEMSNYFGYISRDYKIPSFIFLKSIINEFLTNPIFFAFYIFISIYTRIFKISSKESLNPVWEVDVSTKKI</sequence>
<dbReference type="InterPro" id="IPR001173">
    <property type="entry name" value="Glyco_trans_2-like"/>
</dbReference>
<dbReference type="Proteomes" id="UP000176723">
    <property type="component" value="Unassembled WGS sequence"/>
</dbReference>